<feature type="domain" description="Ig-like" evidence="5">
    <location>
        <begin position="115"/>
        <end position="201"/>
    </location>
</feature>
<evidence type="ECO:0000256" key="1">
    <source>
        <dbReference type="ARBA" id="ARBA00040106"/>
    </source>
</evidence>
<evidence type="ECO:0000313" key="6">
    <source>
        <dbReference type="Ensembl" id="ENSFHEP00000031468.1"/>
    </source>
</evidence>
<dbReference type="InterPro" id="IPR003598">
    <property type="entry name" value="Ig_sub2"/>
</dbReference>
<protein>
    <recommendedName>
        <fullName evidence="1">B-cell receptor CD22</fullName>
    </recommendedName>
    <alternativeName>
        <fullName evidence="2">Sialic acid-binding Ig-like lectin 2</fullName>
    </alternativeName>
</protein>
<proteinExistence type="predicted"/>
<reference evidence="6" key="1">
    <citation type="submission" date="2025-08" db="UniProtKB">
        <authorList>
            <consortium name="Ensembl"/>
        </authorList>
    </citation>
    <scope>IDENTIFICATION</scope>
</reference>
<dbReference type="AlphaFoldDB" id="A0A3Q2QU32"/>
<keyword evidence="7" id="KW-1185">Reference proteome</keyword>
<evidence type="ECO:0000256" key="2">
    <source>
        <dbReference type="ARBA" id="ARBA00041781"/>
    </source>
</evidence>
<sequence>SESLVVFLNQGSWEVIYTQTQICAVKGSTVDITCSYTYQTRAYSKQTEVLQTLWSKGGVGSPVDLMSDPDYKGRVQYLCDPPVCTLRITDLRESDSAQYKFTFSTNSGASYTELPGVTLSVTGNILLKHNYLIELLLKIRNLSDIVEGSSVTLTCSSDANPAASYTWYKDDITNSPSDNSQLVFSSIQSSDSGRFICMAKNQLGWKWSRYQHLDVKYAPQPPSVSVSPSGEIVEGSSVTLTCSSDANPAASYTWYKEDEESPTASGQNFTITDVRPEHSGRYSCEAQNNRGSQSSTVLLIVIRGSLFLQPELPVVLFFRNRPKYNVGNVDLFFYIVFQSKYIIIYLDSTEFCSMRIEKCLQILQKNNKGSSCCISQEIVTEIATVSSVDHFTMKTLIND</sequence>
<dbReference type="Pfam" id="PF13927">
    <property type="entry name" value="Ig_3"/>
    <property type="match status" value="1"/>
</dbReference>
<accession>A0A3Q2QU32</accession>
<name>A0A3Q2QU32_FUNHE</name>
<comment type="function">
    <text evidence="3">Most highly expressed siglec (sialic acid-binding immunoglobulin-like lectin) on B-cells that plays a role in various aspects of B-cell biology including differentiation, antigen presentation, and trafficking to bone marrow. Binds to alpha 2,6-linked sialic acid residues of surface molecules such as CD22 itself, CD45 and IgM in a cis configuration. Can also bind to ligands on other cells as an adhesion molecule in a trans configuration. Acts as an inhibitory coreceptor on the surface of B-cells and inhibits B-cell receptor induced signaling, characterized by inhibition of the calcium mobilization and cellular activation. Mechanistically, the immunoreceptor tyrosine-based inhibitory motif domain is phosphorylated by the Src kinase LYN, which in turn leads to the recruitment of the protein tyrosine phosphatase 1/PTPN6, leading to the negative regulation of BCR signaling. If this negative signaling from is of sufficient strength, apoptosis of the B-cell can be induced.</text>
</comment>
<organism evidence="6 7">
    <name type="scientific">Fundulus heteroclitus</name>
    <name type="common">Killifish</name>
    <name type="synonym">Mummichog</name>
    <dbReference type="NCBI Taxonomy" id="8078"/>
    <lineage>
        <taxon>Eukaryota</taxon>
        <taxon>Metazoa</taxon>
        <taxon>Chordata</taxon>
        <taxon>Craniata</taxon>
        <taxon>Vertebrata</taxon>
        <taxon>Euteleostomi</taxon>
        <taxon>Actinopterygii</taxon>
        <taxon>Neopterygii</taxon>
        <taxon>Teleostei</taxon>
        <taxon>Neoteleostei</taxon>
        <taxon>Acanthomorphata</taxon>
        <taxon>Ovalentaria</taxon>
        <taxon>Atherinomorphae</taxon>
        <taxon>Cyprinodontiformes</taxon>
        <taxon>Fundulidae</taxon>
        <taxon>Fundulus</taxon>
    </lineage>
</organism>
<evidence type="ECO:0000256" key="4">
    <source>
        <dbReference type="ARBA" id="ARBA00046458"/>
    </source>
</evidence>
<dbReference type="InterPro" id="IPR013783">
    <property type="entry name" value="Ig-like_fold"/>
</dbReference>
<dbReference type="InterPro" id="IPR003599">
    <property type="entry name" value="Ig_sub"/>
</dbReference>
<dbReference type="InterPro" id="IPR056386">
    <property type="entry name" value="Ig_CD22"/>
</dbReference>
<dbReference type="Proteomes" id="UP000265000">
    <property type="component" value="Unplaced"/>
</dbReference>
<dbReference type="PANTHER" id="PTHR46013:SF4">
    <property type="entry name" value="B-CELL RECEPTOR CD22-RELATED"/>
    <property type="match status" value="1"/>
</dbReference>
<evidence type="ECO:0000313" key="7">
    <source>
        <dbReference type="Proteomes" id="UP000265000"/>
    </source>
</evidence>
<dbReference type="InterPro" id="IPR036179">
    <property type="entry name" value="Ig-like_dom_sf"/>
</dbReference>
<reference evidence="6" key="2">
    <citation type="submission" date="2025-09" db="UniProtKB">
        <authorList>
            <consortium name="Ensembl"/>
        </authorList>
    </citation>
    <scope>IDENTIFICATION</scope>
</reference>
<dbReference type="SMART" id="SM00409">
    <property type="entry name" value="IG"/>
    <property type="match status" value="3"/>
</dbReference>
<dbReference type="Ensembl" id="ENSFHET00000033315.1">
    <property type="protein sequence ID" value="ENSFHEP00000031468.1"/>
    <property type="gene ID" value="ENSFHEG00000017385.1"/>
</dbReference>
<dbReference type="SMART" id="SM00408">
    <property type="entry name" value="IGc2"/>
    <property type="match status" value="3"/>
</dbReference>
<evidence type="ECO:0000256" key="3">
    <source>
        <dbReference type="ARBA" id="ARBA00045430"/>
    </source>
</evidence>
<feature type="domain" description="Ig-like" evidence="5">
    <location>
        <begin position="222"/>
        <end position="300"/>
    </location>
</feature>
<dbReference type="PROSITE" id="PS50835">
    <property type="entry name" value="IG_LIKE"/>
    <property type="match status" value="2"/>
</dbReference>
<dbReference type="GeneTree" id="ENSGT01010000222294"/>
<dbReference type="SUPFAM" id="SSF48726">
    <property type="entry name" value="Immunoglobulin"/>
    <property type="match status" value="3"/>
</dbReference>
<evidence type="ECO:0000259" key="5">
    <source>
        <dbReference type="PROSITE" id="PS50835"/>
    </source>
</evidence>
<dbReference type="Gene3D" id="2.60.40.10">
    <property type="entry name" value="Immunoglobulins"/>
    <property type="match status" value="3"/>
</dbReference>
<comment type="subunit">
    <text evidence="4">Predominantly monomer of isoform CD22-beta. Also found as heterodimer of isoform CD22-beta and a shorter isoform. Interacts with PTPN6/SHP-1, LYN, SYK, PIK3R1/PIK3R2 and PLCG1 upon phosphorylation. Interacts with GRB2, INPP5D and SHC1 upon phosphorylation. May form a complex with INPP5D/SHIP, GRB2 and SHC1.</text>
</comment>
<dbReference type="Pfam" id="PF24518">
    <property type="entry name" value="Ig_CD22"/>
    <property type="match status" value="1"/>
</dbReference>
<dbReference type="CDD" id="cd00096">
    <property type="entry name" value="Ig"/>
    <property type="match status" value="2"/>
</dbReference>
<dbReference type="InterPro" id="IPR007110">
    <property type="entry name" value="Ig-like_dom"/>
</dbReference>
<dbReference type="PANTHER" id="PTHR46013">
    <property type="entry name" value="VASCULAR CELL ADHESION MOLECULE 1"/>
    <property type="match status" value="1"/>
</dbReference>
<dbReference type="STRING" id="8078.ENSFHEP00000031468"/>
<dbReference type="Pfam" id="PF13895">
    <property type="entry name" value="Ig_2"/>
    <property type="match status" value="1"/>
</dbReference>